<protein>
    <submittedName>
        <fullName evidence="3">Acyltransferase</fullName>
    </submittedName>
</protein>
<dbReference type="AlphaFoldDB" id="A0A9W6IJ68"/>
<dbReference type="PANTHER" id="PTHR23028">
    <property type="entry name" value="ACETYLTRANSFERASE"/>
    <property type="match status" value="1"/>
</dbReference>
<dbReference type="Pfam" id="PF01757">
    <property type="entry name" value="Acyl_transf_3"/>
    <property type="match status" value="1"/>
</dbReference>
<feature type="transmembrane region" description="Helical" evidence="1">
    <location>
        <begin position="52"/>
        <end position="71"/>
    </location>
</feature>
<keyword evidence="3" id="KW-0808">Transferase</keyword>
<reference evidence="3" key="2">
    <citation type="submission" date="2023-01" db="EMBL/GenBank/DDBJ databases">
        <authorList>
            <person name="Sun Q."/>
            <person name="Evtushenko L."/>
        </authorList>
    </citation>
    <scope>NUCLEOTIDE SEQUENCE</scope>
    <source>
        <strain evidence="3">VKM B-1513</strain>
    </source>
</reference>
<proteinExistence type="predicted"/>
<keyword evidence="1" id="KW-0472">Membrane</keyword>
<dbReference type="InterPro" id="IPR002656">
    <property type="entry name" value="Acyl_transf_3_dom"/>
</dbReference>
<comment type="caution">
    <text evidence="3">The sequence shown here is derived from an EMBL/GenBank/DDBJ whole genome shotgun (WGS) entry which is preliminary data.</text>
</comment>
<feature type="transmembrane region" description="Helical" evidence="1">
    <location>
        <begin position="255"/>
        <end position="274"/>
    </location>
</feature>
<feature type="transmembrane region" description="Helical" evidence="1">
    <location>
        <begin position="92"/>
        <end position="116"/>
    </location>
</feature>
<keyword evidence="1" id="KW-0812">Transmembrane</keyword>
<feature type="domain" description="Acyltransferase 3" evidence="2">
    <location>
        <begin position="18"/>
        <end position="328"/>
    </location>
</feature>
<gene>
    <name evidence="3" type="ORF">GCM10017621_00350</name>
</gene>
<dbReference type="PANTHER" id="PTHR23028:SF134">
    <property type="entry name" value="PUTATIVE (AFU_ORTHOLOGUE AFUA_4G08520)-RELATED"/>
    <property type="match status" value="1"/>
</dbReference>
<keyword evidence="4" id="KW-1185">Reference proteome</keyword>
<feature type="transmembrane region" description="Helical" evidence="1">
    <location>
        <begin position="20"/>
        <end position="40"/>
    </location>
</feature>
<feature type="transmembrane region" description="Helical" evidence="1">
    <location>
        <begin position="205"/>
        <end position="226"/>
    </location>
</feature>
<feature type="transmembrane region" description="Helical" evidence="1">
    <location>
        <begin position="181"/>
        <end position="199"/>
    </location>
</feature>
<evidence type="ECO:0000313" key="4">
    <source>
        <dbReference type="Proteomes" id="UP001143486"/>
    </source>
</evidence>
<evidence type="ECO:0000313" key="3">
    <source>
        <dbReference type="EMBL" id="GLK50527.1"/>
    </source>
</evidence>
<reference evidence="3" key="1">
    <citation type="journal article" date="2014" name="Int. J. Syst. Evol. Microbiol.">
        <title>Complete genome sequence of Corynebacterium casei LMG S-19264T (=DSM 44701T), isolated from a smear-ripened cheese.</title>
        <authorList>
            <consortium name="US DOE Joint Genome Institute (JGI-PGF)"/>
            <person name="Walter F."/>
            <person name="Albersmeier A."/>
            <person name="Kalinowski J."/>
            <person name="Ruckert C."/>
        </authorList>
    </citation>
    <scope>NUCLEOTIDE SEQUENCE</scope>
    <source>
        <strain evidence="3">VKM B-1513</strain>
    </source>
</reference>
<name>A0A9W6IJ68_9PROT</name>
<keyword evidence="1" id="KW-1133">Transmembrane helix</keyword>
<sequence length="349" mass="38131">MIRIGETFQGRDNRFTPIRVVLASLVILEHVFVVAMGTGSQSLVSLQGWSPGYLAVNGFFILSGFLIAGSLERRRNLFRFVVARALRLWPALIVLALAAVLIIGPVATGLSPAAYWQSAQTWLFIPNIVFFADTSGGPAGVFTGNPAPGEFSASLWTLRYEVLAYAAAALLFFTRALWRPLTISLLWLGMSALAAYLALRHPEAPAVFIEGSRLAAAFLLGAAAYIMRDRIPLTLIPLVVVLPMAWLLGEHPAASVVWNLVLATLILWAGLAWRDQVPTGSGLPDWSYGLYIWHYPLFQLIWHWGWATSPLQLAMIGVPISTAVAALSWHFVEKPALRLSGRLFRSGAG</sequence>
<accession>A0A9W6IJ68</accession>
<dbReference type="EMBL" id="BSFE01000001">
    <property type="protein sequence ID" value="GLK50527.1"/>
    <property type="molecule type" value="Genomic_DNA"/>
</dbReference>
<evidence type="ECO:0000256" key="1">
    <source>
        <dbReference type="SAM" id="Phobius"/>
    </source>
</evidence>
<feature type="transmembrane region" description="Helical" evidence="1">
    <location>
        <begin position="311"/>
        <end position="332"/>
    </location>
</feature>
<feature type="transmembrane region" description="Helical" evidence="1">
    <location>
        <begin position="233"/>
        <end position="249"/>
    </location>
</feature>
<dbReference type="GO" id="GO:0016747">
    <property type="term" value="F:acyltransferase activity, transferring groups other than amino-acyl groups"/>
    <property type="evidence" value="ECO:0007669"/>
    <property type="project" value="InterPro"/>
</dbReference>
<evidence type="ECO:0000259" key="2">
    <source>
        <dbReference type="Pfam" id="PF01757"/>
    </source>
</evidence>
<keyword evidence="3" id="KW-0012">Acyltransferase</keyword>
<dbReference type="Proteomes" id="UP001143486">
    <property type="component" value="Unassembled WGS sequence"/>
</dbReference>
<dbReference type="InterPro" id="IPR050879">
    <property type="entry name" value="Acyltransferase_3"/>
</dbReference>
<dbReference type="RefSeq" id="WP_271184928.1">
    <property type="nucleotide sequence ID" value="NZ_BSFE01000001.1"/>
</dbReference>
<organism evidence="3 4">
    <name type="scientific">Maricaulis virginensis</name>
    <dbReference type="NCBI Taxonomy" id="144022"/>
    <lineage>
        <taxon>Bacteria</taxon>
        <taxon>Pseudomonadati</taxon>
        <taxon>Pseudomonadota</taxon>
        <taxon>Alphaproteobacteria</taxon>
        <taxon>Maricaulales</taxon>
        <taxon>Maricaulaceae</taxon>
        <taxon>Maricaulis</taxon>
    </lineage>
</organism>